<dbReference type="GO" id="GO:0097431">
    <property type="term" value="C:mitotic spindle pole"/>
    <property type="evidence" value="ECO:0007669"/>
    <property type="project" value="TreeGrafter"/>
</dbReference>
<evidence type="ECO:0000256" key="5">
    <source>
        <dbReference type="ARBA" id="ARBA00022803"/>
    </source>
</evidence>
<dbReference type="Gene3D" id="1.25.40.10">
    <property type="entry name" value="Tetratricopeptide repeat domain"/>
    <property type="match status" value="1"/>
</dbReference>
<dbReference type="AlphaFoldDB" id="A0AAV8YI79"/>
<dbReference type="InterPro" id="IPR011990">
    <property type="entry name" value="TPR-like_helical_dom_sf"/>
</dbReference>
<name>A0AAV8YI79_9CUCU</name>
<dbReference type="Proteomes" id="UP001162156">
    <property type="component" value="Unassembled WGS sequence"/>
</dbReference>
<dbReference type="EMBL" id="JANEYF010002166">
    <property type="protein sequence ID" value="KAJ8950608.1"/>
    <property type="molecule type" value="Genomic_DNA"/>
</dbReference>
<sequence length="175" mass="20768">ENSANVHKWMAIIMDTRNGLVSLENRVKYSPIVRDHLIRACELNPQDFTSQYMLGRWCFEMSQLSWIQRVIAKYFIATEPPKSSYEEAYRYLSKAEELQPRTFLPNIYLLGKTCIEMGQFYKAKYYLNLAVNLRPRDECERCCINKAKYLMSKLDRYDLGKNVLFYDTYPFGFSD</sequence>
<evidence type="ECO:0000256" key="1">
    <source>
        <dbReference type="ARBA" id="ARBA00004245"/>
    </source>
</evidence>
<protein>
    <recommendedName>
        <fullName evidence="7">Regulator of microtubule dynamics protein 1</fullName>
    </recommendedName>
    <alternativeName>
        <fullName evidence="8">Protein FAM82B</fullName>
    </alternativeName>
</protein>
<evidence type="ECO:0000256" key="3">
    <source>
        <dbReference type="ARBA" id="ARBA00022490"/>
    </source>
</evidence>
<comment type="caution">
    <text evidence="9">The sequence shown here is derived from an EMBL/GenBank/DDBJ whole genome shotgun (WGS) entry which is preliminary data.</text>
</comment>
<keyword evidence="6" id="KW-0206">Cytoskeleton</keyword>
<dbReference type="PANTHER" id="PTHR16056">
    <property type="entry name" value="REGULATOR OF MICROTUBULE DYNAMICS PROTEIN"/>
    <property type="match status" value="1"/>
</dbReference>
<dbReference type="SUPFAM" id="SSF48452">
    <property type="entry name" value="TPR-like"/>
    <property type="match status" value="1"/>
</dbReference>
<keyword evidence="4" id="KW-0677">Repeat</keyword>
<keyword evidence="3" id="KW-0963">Cytoplasm</keyword>
<evidence type="ECO:0000256" key="4">
    <source>
        <dbReference type="ARBA" id="ARBA00022737"/>
    </source>
</evidence>
<dbReference type="InterPro" id="IPR049039">
    <property type="entry name" value="RMD1-3_a_helical_rpt"/>
</dbReference>
<dbReference type="GO" id="GO:0008017">
    <property type="term" value="F:microtubule binding"/>
    <property type="evidence" value="ECO:0007669"/>
    <property type="project" value="TreeGrafter"/>
</dbReference>
<comment type="subcellular location">
    <subcellularLocation>
        <location evidence="1">Cytoplasm</location>
        <location evidence="1">Cytoskeleton</location>
    </subcellularLocation>
</comment>
<evidence type="ECO:0000256" key="2">
    <source>
        <dbReference type="ARBA" id="ARBA00011375"/>
    </source>
</evidence>
<accession>A0AAV8YI79</accession>
<evidence type="ECO:0000256" key="7">
    <source>
        <dbReference type="ARBA" id="ARBA00039966"/>
    </source>
</evidence>
<dbReference type="GO" id="GO:0005876">
    <property type="term" value="C:spindle microtubule"/>
    <property type="evidence" value="ECO:0007669"/>
    <property type="project" value="TreeGrafter"/>
</dbReference>
<comment type="subunit">
    <text evidence="2">Interacts with microtubules.</text>
</comment>
<dbReference type="GO" id="GO:0005739">
    <property type="term" value="C:mitochondrion"/>
    <property type="evidence" value="ECO:0007669"/>
    <property type="project" value="TreeGrafter"/>
</dbReference>
<reference evidence="9" key="1">
    <citation type="journal article" date="2023" name="Insect Mol. Biol.">
        <title>Genome sequencing provides insights into the evolution of gene families encoding plant cell wall-degrading enzymes in longhorned beetles.</title>
        <authorList>
            <person name="Shin N.R."/>
            <person name="Okamura Y."/>
            <person name="Kirsch R."/>
            <person name="Pauchet Y."/>
        </authorList>
    </citation>
    <scope>NUCLEOTIDE SEQUENCE</scope>
    <source>
        <strain evidence="9">RBIC_L_NR</strain>
    </source>
</reference>
<keyword evidence="10" id="KW-1185">Reference proteome</keyword>
<evidence type="ECO:0000256" key="6">
    <source>
        <dbReference type="ARBA" id="ARBA00023212"/>
    </source>
</evidence>
<gene>
    <name evidence="9" type="ORF">NQ314_007834</name>
</gene>
<dbReference type="Pfam" id="PF21033">
    <property type="entry name" value="RMD1-3"/>
    <property type="match status" value="1"/>
</dbReference>
<dbReference type="PANTHER" id="PTHR16056:SF16">
    <property type="entry name" value="REGULATOR OF MICROTUBULE DYNAMICS PROTEIN 1"/>
    <property type="match status" value="1"/>
</dbReference>
<evidence type="ECO:0000313" key="10">
    <source>
        <dbReference type="Proteomes" id="UP001162156"/>
    </source>
</evidence>
<feature type="non-terminal residue" evidence="9">
    <location>
        <position position="1"/>
    </location>
</feature>
<evidence type="ECO:0000256" key="8">
    <source>
        <dbReference type="ARBA" id="ARBA00041958"/>
    </source>
</evidence>
<keyword evidence="5" id="KW-0802">TPR repeat</keyword>
<evidence type="ECO:0000313" key="9">
    <source>
        <dbReference type="EMBL" id="KAJ8950608.1"/>
    </source>
</evidence>
<proteinExistence type="predicted"/>
<organism evidence="9 10">
    <name type="scientific">Rhamnusium bicolor</name>
    <dbReference type="NCBI Taxonomy" id="1586634"/>
    <lineage>
        <taxon>Eukaryota</taxon>
        <taxon>Metazoa</taxon>
        <taxon>Ecdysozoa</taxon>
        <taxon>Arthropoda</taxon>
        <taxon>Hexapoda</taxon>
        <taxon>Insecta</taxon>
        <taxon>Pterygota</taxon>
        <taxon>Neoptera</taxon>
        <taxon>Endopterygota</taxon>
        <taxon>Coleoptera</taxon>
        <taxon>Polyphaga</taxon>
        <taxon>Cucujiformia</taxon>
        <taxon>Chrysomeloidea</taxon>
        <taxon>Cerambycidae</taxon>
        <taxon>Lepturinae</taxon>
        <taxon>Rhagiini</taxon>
        <taxon>Rhamnusium</taxon>
    </lineage>
</organism>